<comment type="caution">
    <text evidence="1">The sequence shown here is derived from an EMBL/GenBank/DDBJ whole genome shotgun (WGS) entry which is preliminary data.</text>
</comment>
<name>A0A645CTZ8_9ZZZZ</name>
<proteinExistence type="predicted"/>
<protein>
    <submittedName>
        <fullName evidence="1">Uncharacterized protein</fullName>
    </submittedName>
</protein>
<dbReference type="AlphaFoldDB" id="A0A645CTZ8"/>
<dbReference type="EMBL" id="VSSQ01030013">
    <property type="protein sequence ID" value="MPM80381.1"/>
    <property type="molecule type" value="Genomic_DNA"/>
</dbReference>
<organism evidence="1">
    <name type="scientific">bioreactor metagenome</name>
    <dbReference type="NCBI Taxonomy" id="1076179"/>
    <lineage>
        <taxon>unclassified sequences</taxon>
        <taxon>metagenomes</taxon>
        <taxon>ecological metagenomes</taxon>
    </lineage>
</organism>
<reference evidence="1" key="1">
    <citation type="submission" date="2019-08" db="EMBL/GenBank/DDBJ databases">
        <authorList>
            <person name="Kucharzyk K."/>
            <person name="Murdoch R.W."/>
            <person name="Higgins S."/>
            <person name="Loffler F."/>
        </authorList>
    </citation>
    <scope>NUCLEOTIDE SEQUENCE</scope>
</reference>
<evidence type="ECO:0000313" key="1">
    <source>
        <dbReference type="EMBL" id="MPM80381.1"/>
    </source>
</evidence>
<accession>A0A645CTZ8</accession>
<gene>
    <name evidence="1" type="ORF">SDC9_127428</name>
</gene>
<sequence>MSAFLHDQHGAKRALNDKNRLCLIQVFFVEQRFRSGILRPRFEKSLVRDAPGCVVLRILTVWDDDRVSLCVKAEPKPYHAFPSKPSSLQIHLRVRRYSKRLYGILDILA</sequence>